<gene>
    <name evidence="1" type="ORF">AVEN_116933_1</name>
</gene>
<evidence type="ECO:0000313" key="1">
    <source>
        <dbReference type="EMBL" id="GBN79634.1"/>
    </source>
</evidence>
<accession>A0A4Y2RUT2</accession>
<reference evidence="1 2" key="1">
    <citation type="journal article" date="2019" name="Sci. Rep.">
        <title>Orb-weaving spider Araneus ventricosus genome elucidates the spidroin gene catalogue.</title>
        <authorList>
            <person name="Kono N."/>
            <person name="Nakamura H."/>
            <person name="Ohtoshi R."/>
            <person name="Moran D.A.P."/>
            <person name="Shinohara A."/>
            <person name="Yoshida Y."/>
            <person name="Fujiwara M."/>
            <person name="Mori M."/>
            <person name="Tomita M."/>
            <person name="Arakawa K."/>
        </authorList>
    </citation>
    <scope>NUCLEOTIDE SEQUENCE [LARGE SCALE GENOMIC DNA]</scope>
</reference>
<dbReference type="EMBL" id="BGPR01018610">
    <property type="protein sequence ID" value="GBN79634.1"/>
    <property type="molecule type" value="Genomic_DNA"/>
</dbReference>
<organism evidence="1 2">
    <name type="scientific">Araneus ventricosus</name>
    <name type="common">Orbweaver spider</name>
    <name type="synonym">Epeira ventricosa</name>
    <dbReference type="NCBI Taxonomy" id="182803"/>
    <lineage>
        <taxon>Eukaryota</taxon>
        <taxon>Metazoa</taxon>
        <taxon>Ecdysozoa</taxon>
        <taxon>Arthropoda</taxon>
        <taxon>Chelicerata</taxon>
        <taxon>Arachnida</taxon>
        <taxon>Araneae</taxon>
        <taxon>Araneomorphae</taxon>
        <taxon>Entelegynae</taxon>
        <taxon>Araneoidea</taxon>
        <taxon>Araneidae</taxon>
        <taxon>Araneus</taxon>
    </lineage>
</organism>
<sequence length="104" mass="11669">MRLHQIVSYRVHKEGTSLTIGKDETFPKGFRGTTFSSLLLKVPTNIISSAIQILLKSGFKKVPTSRLGELSRECIRFVSLHTGDEMNTNFPKASKAMEEIEVNE</sequence>
<comment type="caution">
    <text evidence="1">The sequence shown here is derived from an EMBL/GenBank/DDBJ whole genome shotgun (WGS) entry which is preliminary data.</text>
</comment>
<protein>
    <submittedName>
        <fullName evidence="1">Uncharacterized protein</fullName>
    </submittedName>
</protein>
<keyword evidence="2" id="KW-1185">Reference proteome</keyword>
<dbReference type="Proteomes" id="UP000499080">
    <property type="component" value="Unassembled WGS sequence"/>
</dbReference>
<proteinExistence type="predicted"/>
<evidence type="ECO:0000313" key="2">
    <source>
        <dbReference type="Proteomes" id="UP000499080"/>
    </source>
</evidence>
<dbReference type="AlphaFoldDB" id="A0A4Y2RUT2"/>
<name>A0A4Y2RUT2_ARAVE</name>